<dbReference type="InterPro" id="IPR020843">
    <property type="entry name" value="ER"/>
</dbReference>
<feature type="compositionally biased region" description="Basic residues" evidence="6">
    <location>
        <begin position="7"/>
        <end position="16"/>
    </location>
</feature>
<feature type="compositionally biased region" description="Basic and acidic residues" evidence="6">
    <location>
        <begin position="83"/>
        <end position="98"/>
    </location>
</feature>
<sequence length="652" mass="71501">MPDMKDRRSKKNKKKQAMSEVDLEAGEQIAELDAPTIAKAIYERLSDGGPAEVEIEAEVANPSIGKGTLRGAQKATIPPPPKSKAEKHAIQVTDEHSSQSDLPKPATVPDIVVTQHDTSDGLTQGGPGKSAADITGLGSPPEIGAVSKAQLQLVPLVPKIFVSPQPPKAKIETVKADTEKMLRLCPLISAWSIEPSKPPVAEQSAERKDRSNERQQKATKLPAIPSFDHASFSRFDNVRTNWLALPYMVERVYQEPAECPMLCRMLADLHAFIFVDEAMKINFTRLEMMPKKFVVDVLESAVVLKPDEVGESYWYLEDTDSNTSLTYTSPSSPPHLTHTPLPALGPHDIIVKVHAAAINPVDIQLWGNPLIGFLFSKKEKGIGRDYAGTIAALGSALQNSSQSRWEVGDRVFGLCNRPVGEGTFTQYLRILPGEPIAKMPRAWVFEEAAAVPLVVLTAFACLDWLPPPPKSPNMEERRVVVCGASGGVGMWAVQLAKKVYGCHVAAICSGRNADFVRGLGADEVIDYLEQNVAETLLASRPEGRKYDLYVDCVGGTQIFEHWHKLLHKDAAYITIVGDKTSRTAMGGPLTYFTYPSQIWRHVYGYFVGPRYANVLLYQKSELLEQVAKLADDQGVQVVVQDVVKGILSETEH</sequence>
<gene>
    <name evidence="8" type="ORF">N0V91_000420</name>
</gene>
<proteinExistence type="inferred from homology"/>
<dbReference type="Gene3D" id="3.40.50.720">
    <property type="entry name" value="NAD(P)-binding Rossmann-like Domain"/>
    <property type="match status" value="1"/>
</dbReference>
<feature type="compositionally biased region" description="Basic and acidic residues" evidence="6">
    <location>
        <begin position="204"/>
        <end position="216"/>
    </location>
</feature>
<evidence type="ECO:0000313" key="9">
    <source>
        <dbReference type="Proteomes" id="UP001140510"/>
    </source>
</evidence>
<keyword evidence="5" id="KW-0496">Mitochondrion</keyword>
<accession>A0A9W8ZMH4</accession>
<feature type="region of interest" description="Disordered" evidence="6">
    <location>
        <begin position="196"/>
        <end position="219"/>
    </location>
</feature>
<dbReference type="OrthoDB" id="201656at2759"/>
<dbReference type="SUPFAM" id="SSF50129">
    <property type="entry name" value="GroES-like"/>
    <property type="match status" value="1"/>
</dbReference>
<dbReference type="InterPro" id="IPR013149">
    <property type="entry name" value="ADH-like_C"/>
</dbReference>
<keyword evidence="4" id="KW-0560">Oxidoreductase</keyword>
<dbReference type="SUPFAM" id="SSF51735">
    <property type="entry name" value="NAD(P)-binding Rossmann-fold domains"/>
    <property type="match status" value="1"/>
</dbReference>
<dbReference type="InterPro" id="IPR011032">
    <property type="entry name" value="GroES-like_sf"/>
</dbReference>
<dbReference type="GO" id="GO:0016491">
    <property type="term" value="F:oxidoreductase activity"/>
    <property type="evidence" value="ECO:0007669"/>
    <property type="project" value="UniProtKB-KW"/>
</dbReference>
<evidence type="ECO:0000256" key="3">
    <source>
        <dbReference type="ARBA" id="ARBA00022946"/>
    </source>
</evidence>
<evidence type="ECO:0000313" key="8">
    <source>
        <dbReference type="EMBL" id="KAJ4412659.1"/>
    </source>
</evidence>
<dbReference type="EMBL" id="JAPEVA010000002">
    <property type="protein sequence ID" value="KAJ4412659.1"/>
    <property type="molecule type" value="Genomic_DNA"/>
</dbReference>
<comment type="subcellular location">
    <subcellularLocation>
        <location evidence="1">Mitochondrion</location>
    </subcellularLocation>
</comment>
<evidence type="ECO:0000256" key="4">
    <source>
        <dbReference type="ARBA" id="ARBA00023002"/>
    </source>
</evidence>
<comment type="caution">
    <text evidence="8">The sequence shown here is derived from an EMBL/GenBank/DDBJ whole genome shotgun (WGS) entry which is preliminary data.</text>
</comment>
<organism evidence="8 9">
    <name type="scientific">Didymella pomorum</name>
    <dbReference type="NCBI Taxonomy" id="749634"/>
    <lineage>
        <taxon>Eukaryota</taxon>
        <taxon>Fungi</taxon>
        <taxon>Dikarya</taxon>
        <taxon>Ascomycota</taxon>
        <taxon>Pezizomycotina</taxon>
        <taxon>Dothideomycetes</taxon>
        <taxon>Pleosporomycetidae</taxon>
        <taxon>Pleosporales</taxon>
        <taxon>Pleosporineae</taxon>
        <taxon>Didymellaceae</taxon>
        <taxon>Didymella</taxon>
    </lineage>
</organism>
<dbReference type="Proteomes" id="UP001140510">
    <property type="component" value="Unassembled WGS sequence"/>
</dbReference>
<evidence type="ECO:0000259" key="7">
    <source>
        <dbReference type="SMART" id="SM00829"/>
    </source>
</evidence>
<name>A0A9W8ZMH4_9PLEO</name>
<dbReference type="AlphaFoldDB" id="A0A9W8ZMH4"/>
<comment type="similarity">
    <text evidence="2">Belongs to the zinc-containing alcohol dehydrogenase family. Quinone oxidoreductase subfamily.</text>
</comment>
<dbReference type="SMART" id="SM00829">
    <property type="entry name" value="PKS_ER"/>
    <property type="match status" value="1"/>
</dbReference>
<evidence type="ECO:0000256" key="5">
    <source>
        <dbReference type="ARBA" id="ARBA00023128"/>
    </source>
</evidence>
<dbReference type="FunFam" id="3.40.50.720:FF:000147">
    <property type="entry name" value="Reticulon-4-interacting protein 1 homolog, mitochondrial"/>
    <property type="match status" value="1"/>
</dbReference>
<dbReference type="PANTHER" id="PTHR11695:SF647">
    <property type="entry name" value="ENOYL REDUCTASE (ER) DOMAIN-CONTAINING PROTEIN"/>
    <property type="match status" value="1"/>
</dbReference>
<dbReference type="GO" id="GO:0005739">
    <property type="term" value="C:mitochondrion"/>
    <property type="evidence" value="ECO:0007669"/>
    <property type="project" value="UniProtKB-SubCell"/>
</dbReference>
<evidence type="ECO:0000256" key="6">
    <source>
        <dbReference type="SAM" id="MobiDB-lite"/>
    </source>
</evidence>
<protein>
    <recommendedName>
        <fullName evidence="7">Enoyl reductase (ER) domain-containing protein</fullName>
    </recommendedName>
</protein>
<dbReference type="InterPro" id="IPR036291">
    <property type="entry name" value="NAD(P)-bd_dom_sf"/>
</dbReference>
<keyword evidence="3" id="KW-0809">Transit peptide</keyword>
<reference evidence="8" key="1">
    <citation type="submission" date="2022-10" db="EMBL/GenBank/DDBJ databases">
        <title>Tapping the CABI collections for fungal endophytes: first genome assemblies for Collariella, Neodidymelliopsis, Ascochyta clinopodiicola, Didymella pomorum, Didymosphaeria variabile, Neocosmospora piperis and Neocucurbitaria cava.</title>
        <authorList>
            <person name="Hill R."/>
        </authorList>
    </citation>
    <scope>NUCLEOTIDE SEQUENCE</scope>
    <source>
        <strain evidence="8">IMI 355091</strain>
    </source>
</reference>
<dbReference type="PANTHER" id="PTHR11695">
    <property type="entry name" value="ALCOHOL DEHYDROGENASE RELATED"/>
    <property type="match status" value="1"/>
</dbReference>
<dbReference type="InterPro" id="IPR013154">
    <property type="entry name" value="ADH-like_N"/>
</dbReference>
<dbReference type="Pfam" id="PF00107">
    <property type="entry name" value="ADH_zinc_N"/>
    <property type="match status" value="1"/>
</dbReference>
<keyword evidence="9" id="KW-1185">Reference proteome</keyword>
<dbReference type="InterPro" id="IPR050700">
    <property type="entry name" value="YIM1/Zinc_Alcohol_DH_Fams"/>
</dbReference>
<feature type="region of interest" description="Disordered" evidence="6">
    <location>
        <begin position="64"/>
        <end position="106"/>
    </location>
</feature>
<dbReference type="Pfam" id="PF08240">
    <property type="entry name" value="ADH_N"/>
    <property type="match status" value="1"/>
</dbReference>
<evidence type="ECO:0000256" key="1">
    <source>
        <dbReference type="ARBA" id="ARBA00004173"/>
    </source>
</evidence>
<feature type="domain" description="Enoyl reductase (ER)" evidence="7">
    <location>
        <begin position="331"/>
        <end position="615"/>
    </location>
</feature>
<evidence type="ECO:0000256" key="2">
    <source>
        <dbReference type="ARBA" id="ARBA00010371"/>
    </source>
</evidence>
<dbReference type="CDD" id="cd08267">
    <property type="entry name" value="MDR1"/>
    <property type="match status" value="1"/>
</dbReference>
<dbReference type="Gene3D" id="3.90.180.10">
    <property type="entry name" value="Medium-chain alcohol dehydrogenases, catalytic domain"/>
    <property type="match status" value="1"/>
</dbReference>
<feature type="region of interest" description="Disordered" evidence="6">
    <location>
        <begin position="1"/>
        <end position="24"/>
    </location>
</feature>